<keyword evidence="2" id="KW-1185">Reference proteome</keyword>
<accession>A0ABD2P5T2</accession>
<dbReference type="EMBL" id="JABFTP020000185">
    <property type="protein sequence ID" value="KAL3285950.1"/>
    <property type="molecule type" value="Genomic_DNA"/>
</dbReference>
<sequence>MNILQNLVDKIEKTKPIQNNYAFSSKHNISNILPFKKTCKSTIKKNVTSIKKFGNCTNINLARSLFGDSFKTTENAVIDRMEELASPNQSAELLPESCFNFRSDDEFLIPFQTSYPLRNSKVDCNDDLLGNENIFENTIDQTKSLSKRKRDYFETIHLNNYVKQTVEEIFEGANRRFIWASICALRENLLRDIELGIAENMLNLSFRSEGHNEDDISKLNFIYTKNNLLSLKSRKRIRKLKNSIREKKSELAEQLGEERINMLKLQLENIKCKAAFQFLQKEMNENKKCETILSIENVNTKISKIEEDLLANIEEVENYAESRKNLMQKMKKCQEDIMLCVQKLSKFICYPEWVEGLSENVHLNEMIILRDFSLDFNKSLFFTNQGLFYRDTLRNIILDESTASDIVYMITSLLGHPQNPLERIMGDILRRKGKLKALLALQYPQVVVDQKNYSIQEFQEQDSYIERACEALNSHVRSVKSQRVLNSSTHMKLNMELWLEMPFRRYISSERTVEGKKYKEYEENFNYFKDSK</sequence>
<proteinExistence type="predicted"/>
<evidence type="ECO:0000313" key="1">
    <source>
        <dbReference type="EMBL" id="KAL3285950.1"/>
    </source>
</evidence>
<dbReference type="Proteomes" id="UP001516400">
    <property type="component" value="Unassembled WGS sequence"/>
</dbReference>
<name>A0ABD2P5T2_9CUCU</name>
<organism evidence="1 2">
    <name type="scientific">Cryptolaemus montrouzieri</name>
    <dbReference type="NCBI Taxonomy" id="559131"/>
    <lineage>
        <taxon>Eukaryota</taxon>
        <taxon>Metazoa</taxon>
        <taxon>Ecdysozoa</taxon>
        <taxon>Arthropoda</taxon>
        <taxon>Hexapoda</taxon>
        <taxon>Insecta</taxon>
        <taxon>Pterygota</taxon>
        <taxon>Neoptera</taxon>
        <taxon>Endopterygota</taxon>
        <taxon>Coleoptera</taxon>
        <taxon>Polyphaga</taxon>
        <taxon>Cucujiformia</taxon>
        <taxon>Coccinelloidea</taxon>
        <taxon>Coccinellidae</taxon>
        <taxon>Scymninae</taxon>
        <taxon>Scymnini</taxon>
        <taxon>Cryptolaemus</taxon>
    </lineage>
</organism>
<evidence type="ECO:0000313" key="2">
    <source>
        <dbReference type="Proteomes" id="UP001516400"/>
    </source>
</evidence>
<protein>
    <submittedName>
        <fullName evidence="1">Uncharacterized protein</fullName>
    </submittedName>
</protein>
<dbReference type="AlphaFoldDB" id="A0ABD2P5T2"/>
<gene>
    <name evidence="1" type="ORF">HHI36_000465</name>
</gene>
<reference evidence="1 2" key="1">
    <citation type="journal article" date="2021" name="BMC Biol.">
        <title>Horizontally acquired antibacterial genes associated with adaptive radiation of ladybird beetles.</title>
        <authorList>
            <person name="Li H.S."/>
            <person name="Tang X.F."/>
            <person name="Huang Y.H."/>
            <person name="Xu Z.Y."/>
            <person name="Chen M.L."/>
            <person name="Du X.Y."/>
            <person name="Qiu B.Y."/>
            <person name="Chen P.T."/>
            <person name="Zhang W."/>
            <person name="Slipinski A."/>
            <person name="Escalona H.E."/>
            <person name="Waterhouse R.M."/>
            <person name="Zwick A."/>
            <person name="Pang H."/>
        </authorList>
    </citation>
    <scope>NUCLEOTIDE SEQUENCE [LARGE SCALE GENOMIC DNA]</scope>
    <source>
        <strain evidence="1">SYSU2018</strain>
    </source>
</reference>
<comment type="caution">
    <text evidence="1">The sequence shown here is derived from an EMBL/GenBank/DDBJ whole genome shotgun (WGS) entry which is preliminary data.</text>
</comment>